<evidence type="ECO:0000256" key="1">
    <source>
        <dbReference type="SAM" id="MobiDB-lite"/>
    </source>
</evidence>
<dbReference type="Proteomes" id="UP001648503">
    <property type="component" value="Unassembled WGS sequence"/>
</dbReference>
<feature type="signal peptide" evidence="2">
    <location>
        <begin position="1"/>
        <end position="18"/>
    </location>
</feature>
<organism evidence="3 4">
    <name type="scientific">Batrachochytrium salamandrivorans</name>
    <dbReference type="NCBI Taxonomy" id="1357716"/>
    <lineage>
        <taxon>Eukaryota</taxon>
        <taxon>Fungi</taxon>
        <taxon>Fungi incertae sedis</taxon>
        <taxon>Chytridiomycota</taxon>
        <taxon>Chytridiomycota incertae sedis</taxon>
        <taxon>Chytridiomycetes</taxon>
        <taxon>Rhizophydiales</taxon>
        <taxon>Rhizophydiales incertae sedis</taxon>
        <taxon>Batrachochytrium</taxon>
    </lineage>
</organism>
<evidence type="ECO:0000313" key="3">
    <source>
        <dbReference type="EMBL" id="KAH6590781.1"/>
    </source>
</evidence>
<keyword evidence="4" id="KW-1185">Reference proteome</keyword>
<feature type="region of interest" description="Disordered" evidence="1">
    <location>
        <begin position="65"/>
        <end position="89"/>
    </location>
</feature>
<name>A0ABQ8F243_9FUNG</name>
<evidence type="ECO:0000256" key="2">
    <source>
        <dbReference type="SAM" id="SignalP"/>
    </source>
</evidence>
<feature type="compositionally biased region" description="Polar residues" evidence="1">
    <location>
        <begin position="73"/>
        <end position="84"/>
    </location>
</feature>
<keyword evidence="2" id="KW-0732">Signal</keyword>
<sequence>MQFFHLFSFVVVASYAAALPQLAGLSNKYLNSVDTNLASGLEARSYQPGSNSQKNPATLTLLKRQDDSERLSGENSGSDSSPLPETTHEPIEVNNSILLGKSLFGAMLLSSVASGFGASLGDVPENAAAAGASVGGSTGNSLIEYLKDALYATDYLEYWIGDSGANFFAVIKSGLGDKEYAEVEPSLKKTGEKVAADASDNLKKVTDALLAIERQSALAKPKLDVIQAALERVLESYRVYFDMLLTQLEKFASGQVFNKYLSAGVSSIAKFIQSQKEVYDSIRKELNDAPSE</sequence>
<comment type="caution">
    <text evidence="3">The sequence shown here is derived from an EMBL/GenBank/DDBJ whole genome shotgun (WGS) entry which is preliminary data.</text>
</comment>
<evidence type="ECO:0000313" key="4">
    <source>
        <dbReference type="Proteomes" id="UP001648503"/>
    </source>
</evidence>
<feature type="chain" id="PRO_5047323211" evidence="2">
    <location>
        <begin position="19"/>
        <end position="292"/>
    </location>
</feature>
<dbReference type="EMBL" id="JAFCIX010000419">
    <property type="protein sequence ID" value="KAH6590781.1"/>
    <property type="molecule type" value="Genomic_DNA"/>
</dbReference>
<gene>
    <name evidence="3" type="ORF">BASA50_009159</name>
</gene>
<reference evidence="3 4" key="1">
    <citation type="submission" date="2021-02" db="EMBL/GenBank/DDBJ databases">
        <title>Variation within the Batrachochytrium salamandrivorans European outbreak.</title>
        <authorList>
            <person name="Kelly M."/>
            <person name="Pasmans F."/>
            <person name="Shea T.P."/>
            <person name="Munoz J.F."/>
            <person name="Carranza S."/>
            <person name="Cuomo C.A."/>
            <person name="Martel A."/>
        </authorList>
    </citation>
    <scope>NUCLEOTIDE SEQUENCE [LARGE SCALE GENOMIC DNA]</scope>
    <source>
        <strain evidence="3 4">AMFP18/2</strain>
    </source>
</reference>
<proteinExistence type="predicted"/>
<accession>A0ABQ8F243</accession>
<protein>
    <submittedName>
        <fullName evidence="3">Uncharacterized protein</fullName>
    </submittedName>
</protein>